<reference evidence="2 3" key="1">
    <citation type="submission" date="2018-06" db="EMBL/GenBank/DDBJ databases">
        <title>Complete Genomes of Monosporascus.</title>
        <authorList>
            <person name="Robinson A.J."/>
            <person name="Natvig D.O."/>
        </authorList>
    </citation>
    <scope>NUCLEOTIDE SEQUENCE [LARGE SCALE GENOMIC DNA]</scope>
    <source>
        <strain evidence="2 3">CBS 609.92</strain>
    </source>
</reference>
<evidence type="ECO:0000313" key="2">
    <source>
        <dbReference type="EMBL" id="RYO88392.1"/>
    </source>
</evidence>
<feature type="domain" description="FAD dependent oxidoreductase" evidence="1">
    <location>
        <begin position="37"/>
        <end position="199"/>
    </location>
</feature>
<dbReference type="Gene3D" id="3.30.9.10">
    <property type="entry name" value="D-Amino Acid Oxidase, subunit A, domain 2"/>
    <property type="match status" value="1"/>
</dbReference>
<evidence type="ECO:0000313" key="3">
    <source>
        <dbReference type="Proteomes" id="UP000294003"/>
    </source>
</evidence>
<evidence type="ECO:0000259" key="1">
    <source>
        <dbReference type="Pfam" id="PF01266"/>
    </source>
</evidence>
<dbReference type="Gene3D" id="3.50.50.60">
    <property type="entry name" value="FAD/NAD(P)-binding domain"/>
    <property type="match status" value="1"/>
</dbReference>
<proteinExistence type="predicted"/>
<name>A0ABY0HCJ5_9PEZI</name>
<dbReference type="InterPro" id="IPR006076">
    <property type="entry name" value="FAD-dep_OxRdtase"/>
</dbReference>
<dbReference type="InterPro" id="IPR036188">
    <property type="entry name" value="FAD/NAD-bd_sf"/>
</dbReference>
<comment type="caution">
    <text evidence="2">The sequence shown here is derived from an EMBL/GenBank/DDBJ whole genome shotgun (WGS) entry which is preliminary data.</text>
</comment>
<dbReference type="EMBL" id="QJNS01000088">
    <property type="protein sequence ID" value="RYO88392.1"/>
    <property type="molecule type" value="Genomic_DNA"/>
</dbReference>
<sequence>MRGPSTNRARRFTFVEPSPELFVSASGYAGRFAAKDWFSPASVALGPLSFEEHCKHALEKEERGWFLVPDPLRLCQHLLRKCLDAEVCLHHLARAISAQTDVRDELAGVSIAVARSRTERDVPCGWILVAAAAWSPQVFAALFPAAPLVLPITSIAGHSLVALDRERPSARRLPRRLPLQRPGYSPEIFFRAAGNIYIADLNSAAEPLSPLAAELGAHEDGDDDHAGGRIDVLREGLCFRPADLRPHPRPLPGASARVWALGRS</sequence>
<gene>
    <name evidence="2" type="ORF">DL762_003778</name>
</gene>
<organism evidence="2 3">
    <name type="scientific">Monosporascus cannonballus</name>
    <dbReference type="NCBI Taxonomy" id="155416"/>
    <lineage>
        <taxon>Eukaryota</taxon>
        <taxon>Fungi</taxon>
        <taxon>Dikarya</taxon>
        <taxon>Ascomycota</taxon>
        <taxon>Pezizomycotina</taxon>
        <taxon>Sordariomycetes</taxon>
        <taxon>Xylariomycetidae</taxon>
        <taxon>Xylariales</taxon>
        <taxon>Xylariales incertae sedis</taxon>
        <taxon>Monosporascus</taxon>
    </lineage>
</organism>
<protein>
    <recommendedName>
        <fullName evidence="1">FAD dependent oxidoreductase domain-containing protein</fullName>
    </recommendedName>
</protein>
<keyword evidence="3" id="KW-1185">Reference proteome</keyword>
<accession>A0ABY0HCJ5</accession>
<dbReference type="Pfam" id="PF01266">
    <property type="entry name" value="DAO"/>
    <property type="match status" value="1"/>
</dbReference>
<dbReference type="Proteomes" id="UP000294003">
    <property type="component" value="Unassembled WGS sequence"/>
</dbReference>